<feature type="compositionally biased region" description="Low complexity" evidence="2">
    <location>
        <begin position="1492"/>
        <end position="1517"/>
    </location>
</feature>
<dbReference type="OMA" id="ETIPHEK"/>
<evidence type="ECO:0000256" key="4">
    <source>
        <dbReference type="SAM" id="SignalP"/>
    </source>
</evidence>
<dbReference type="InterPro" id="IPR003595">
    <property type="entry name" value="Tyr_Pase_cat"/>
</dbReference>
<feature type="compositionally biased region" description="Basic residues" evidence="2">
    <location>
        <begin position="1479"/>
        <end position="1491"/>
    </location>
</feature>
<dbReference type="Pfam" id="PF02206">
    <property type="entry name" value="WSN"/>
    <property type="match status" value="1"/>
</dbReference>
<dbReference type="InParanoid" id="E3LWB2"/>
<feature type="signal peptide" evidence="4">
    <location>
        <begin position="1"/>
        <end position="27"/>
    </location>
</feature>
<feature type="compositionally biased region" description="Acidic residues" evidence="2">
    <location>
        <begin position="1435"/>
        <end position="1444"/>
    </location>
</feature>
<dbReference type="HOGENOM" id="CLU_003777_0_0_1"/>
<dbReference type="Pfam" id="PF00102">
    <property type="entry name" value="Y_phosphatase"/>
    <property type="match status" value="1"/>
</dbReference>
<feature type="compositionally biased region" description="Polar residues" evidence="2">
    <location>
        <begin position="925"/>
        <end position="956"/>
    </location>
</feature>
<dbReference type="PANTHER" id="PTHR32525:SF3">
    <property type="entry name" value="DOMAIN OF UNKNOWN FUNCTION WSN DOMAIN-CONTAINING PROTEIN-RELATED"/>
    <property type="match status" value="1"/>
</dbReference>
<dbReference type="Gene3D" id="3.90.190.10">
    <property type="entry name" value="Protein tyrosine phosphatase superfamily"/>
    <property type="match status" value="1"/>
</dbReference>
<proteinExistence type="predicted"/>
<dbReference type="PROSITE" id="PS50056">
    <property type="entry name" value="TYR_PHOSPHATASE_2"/>
    <property type="match status" value="1"/>
</dbReference>
<dbReference type="STRING" id="31234.E3LWB2"/>
<keyword evidence="1" id="KW-0175">Coiled coil</keyword>
<protein>
    <recommendedName>
        <fullName evidence="9">Tyrosine-protein phosphatase domain-containing protein</fullName>
    </recommendedName>
</protein>
<dbReference type="SUPFAM" id="SSF52799">
    <property type="entry name" value="(Phosphotyrosine protein) phosphatases II"/>
    <property type="match status" value="1"/>
</dbReference>
<dbReference type="PANTHER" id="PTHR32525">
    <property type="entry name" value="PROTEIN-TYROSINE-PHOSPHATASE"/>
    <property type="match status" value="1"/>
</dbReference>
<dbReference type="eggNOG" id="ENOG502QQEE">
    <property type="taxonomic scope" value="Eukaryota"/>
</dbReference>
<dbReference type="EMBL" id="DS268417">
    <property type="protein sequence ID" value="EFO83710.1"/>
    <property type="molecule type" value="Genomic_DNA"/>
</dbReference>
<keyword evidence="4" id="KW-0732">Signal</keyword>
<sequence length="1549" mass="173591">MRKRKLPKSQFSMQIMLFLLVTTRIIASEVQPSRIRRQTQDNFSPLVENLQKLSRISNGISLEIGLIDETFPSDNVISELLHMGSLKPNQFVDSQLNSAKNAISEMSNLPKKLKTDDDVTAIESRLVVLENIRKESFSVEDFKNFTGRKDYETLLGEMKGLDAHKAIINSLKTELVQLNGNFLGLENKAKDLNEQNVKTALLAFPMIENSLGEMEKMVTSLDPLVDLLGKAKQLRESSKFFEMLRLESEFRKNLTNVLTYREDPMKSFNQNFDDVFDLGKTSGISEPAFSSIDQLILNRRDSRELPCEYTCGLGNEGSDLEKLKNDCGDEWIQKRMTNGSVVEKNLKESFSCLDELIGELKNVGLAWKPLEDDKLLVRYDQVRVIQKEANYLSGISQVIKTKIGEFRECDNPSTGFPGVKFEGLKNVGDVIGELNTDLDQLRSLNYIEKLKSVTSMKDGLSTAGKPENEQIQMARTFLQKMESDEEYKNVIVSLKTLQKDLGSLETLIPSITAAIPKIIFNYIDDYHKALNGSTSYLDTYKCLNKIGEDGNEVKKTIEFISRMKGLTDQEATGANKIIQSILDSQNGLKNSKEAAGKMKEVVAPEALNLKKSFPDSKEVSKKLGLAVRGMVAVKRMHDSRDKLAPLLKNSDELLVDAKSNNLAQSHLDSLQKLASLNTSLTATLAGIDEFLKILDGIEGIRRRRNTGNNDFKGIGGILIAASKIPDVSDDMSGILEAIKELNTATSQKYREEEKSVNSLKKLELQFSKFGLKDAPSSLEALDTFFLDYVGTMTFVPPSVAPSIAPSAPASSPSTVLFSTTIILTTTTSAMATGVIILIVVIVLVCIICFIGGVCFYCRKKSAPDVFTPDVPIIPTPVPPVPTVPHPEEPSQPLVNPAERNQGLPEDQQHQERPDENLPPPAGENRNLNSVGSRNPKNQVEQQLPLQQKGDNPTDPTVSAEPEKAVQPLAQAIPKEVKKDQVAPIVATVVDPSVPSTSKNPTGEQERQEELLPLDKTQRGGIKKLSNDENIQQDDELPLDDTQIGEDKFSLVFFVASRLKDVVVSYEKFPYDWLLDHLIACDKNENQGFLMNELWENREYRRILNYWTHPNSMPVLSGFDNPYINANYWKFDNNIEWIVLESSMRGGEKLGEYTGYPTAERECALIEQHSVGVLVNLCPSSGAHRCYSTKKGGKVVSGRYTVETTGNKALPLCLLTLPGFTIYTLKLTNSENPNSIHLFEVLSYSNWGRRSAPKNPAVAQGIIKYCDLSNRNIILQCYDGYGPSGTLFAIKYGIYKCRTTKYNDLLTFLKEVRSIRFGAIQTVAQLTYVILTIAKVLMDEENIEYLEEFDRMRYHHMCMLDRSEHPKGDLKGWKEIERPPKTLSHTDRQHKDEAVREFCLVSKKNMLESKNMTLTQEELDQLRSLRRNNTRKREGVEEDEDEEEVKNEVDLEKETKQNTEVKVNKPESKSKASNGSKMSKNQKGKVKNKGSKNSKMSKGTSKSIQKSMSKSGSKSQKSANAKRRRPDKKSNASKSKQKMEKGKGNIKVKK</sequence>
<feature type="region of interest" description="Disordered" evidence="2">
    <location>
        <begin position="1368"/>
        <end position="1389"/>
    </location>
</feature>
<feature type="compositionally biased region" description="Basic and acidic residues" evidence="2">
    <location>
        <begin position="1445"/>
        <end position="1469"/>
    </location>
</feature>
<evidence type="ECO:0000256" key="2">
    <source>
        <dbReference type="SAM" id="MobiDB-lite"/>
    </source>
</evidence>
<organism evidence="8">
    <name type="scientific">Caenorhabditis remanei</name>
    <name type="common">Caenorhabditis vulgaris</name>
    <dbReference type="NCBI Taxonomy" id="31234"/>
    <lineage>
        <taxon>Eukaryota</taxon>
        <taxon>Metazoa</taxon>
        <taxon>Ecdysozoa</taxon>
        <taxon>Nematoda</taxon>
        <taxon>Chromadorea</taxon>
        <taxon>Rhabditida</taxon>
        <taxon>Rhabditina</taxon>
        <taxon>Rhabditomorpha</taxon>
        <taxon>Rhabditoidea</taxon>
        <taxon>Rhabditidae</taxon>
        <taxon>Peloderinae</taxon>
        <taxon>Caenorhabditis</taxon>
    </lineage>
</organism>
<keyword evidence="3" id="KW-0812">Transmembrane</keyword>
<feature type="compositionally biased region" description="Polar residues" evidence="2">
    <location>
        <begin position="993"/>
        <end position="1002"/>
    </location>
</feature>
<keyword evidence="3" id="KW-1133">Transmembrane helix</keyword>
<dbReference type="InterPro" id="IPR000242">
    <property type="entry name" value="PTP_cat"/>
</dbReference>
<dbReference type="OrthoDB" id="5840721at2759"/>
<dbReference type="InterPro" id="IPR000387">
    <property type="entry name" value="Tyr_Pase_dom"/>
</dbReference>
<accession>E3LWB2</accession>
<dbReference type="SMART" id="SM00194">
    <property type="entry name" value="PTPc"/>
    <property type="match status" value="1"/>
</dbReference>
<evidence type="ECO:0000256" key="1">
    <source>
        <dbReference type="SAM" id="Coils"/>
    </source>
</evidence>
<evidence type="ECO:0000259" key="5">
    <source>
        <dbReference type="PROSITE" id="PS50055"/>
    </source>
</evidence>
<name>E3LWB2_CAERE</name>
<feature type="region of interest" description="Disordered" evidence="2">
    <location>
        <begin position="877"/>
        <end position="961"/>
    </location>
</feature>
<dbReference type="PROSITE" id="PS50055">
    <property type="entry name" value="TYR_PHOSPHATASE_PTP"/>
    <property type="match status" value="1"/>
</dbReference>
<evidence type="ECO:0000259" key="6">
    <source>
        <dbReference type="PROSITE" id="PS50056"/>
    </source>
</evidence>
<evidence type="ECO:0000313" key="8">
    <source>
        <dbReference type="Proteomes" id="UP000008281"/>
    </source>
</evidence>
<dbReference type="SMART" id="SM00404">
    <property type="entry name" value="PTPc_motif"/>
    <property type="match status" value="1"/>
</dbReference>
<keyword evidence="3" id="KW-0472">Membrane</keyword>
<feature type="domain" description="Tyrosine-protein phosphatase" evidence="5">
    <location>
        <begin position="1095"/>
        <end position="1335"/>
    </location>
</feature>
<gene>
    <name evidence="7" type="ORF">CRE_02862</name>
</gene>
<feature type="compositionally biased region" description="Basic and acidic residues" evidence="2">
    <location>
        <begin position="906"/>
        <end position="915"/>
    </location>
</feature>
<feature type="domain" description="Tyrosine specific protein phosphatases" evidence="6">
    <location>
        <begin position="1272"/>
        <end position="1326"/>
    </location>
</feature>
<evidence type="ECO:0000313" key="7">
    <source>
        <dbReference type="EMBL" id="EFO83710.1"/>
    </source>
</evidence>
<dbReference type="InterPro" id="IPR003125">
    <property type="entry name" value="WSN"/>
</dbReference>
<dbReference type="Proteomes" id="UP000008281">
    <property type="component" value="Unassembled WGS sequence"/>
</dbReference>
<dbReference type="InterPro" id="IPR029021">
    <property type="entry name" value="Prot-tyrosine_phosphatase-like"/>
</dbReference>
<feature type="coiled-coil region" evidence="1">
    <location>
        <begin position="161"/>
        <end position="195"/>
    </location>
</feature>
<feature type="region of interest" description="Disordered" evidence="2">
    <location>
        <begin position="990"/>
        <end position="1013"/>
    </location>
</feature>
<reference evidence="7" key="1">
    <citation type="submission" date="2007-07" db="EMBL/GenBank/DDBJ databases">
        <title>PCAP assembly of the Caenorhabditis remanei genome.</title>
        <authorList>
            <consortium name="The Caenorhabditis remanei Sequencing Consortium"/>
            <person name="Wilson R.K."/>
        </authorList>
    </citation>
    <scope>NUCLEOTIDE SEQUENCE [LARGE SCALE GENOMIC DNA]</scope>
    <source>
        <strain evidence="7">PB4641</strain>
    </source>
</reference>
<feature type="region of interest" description="Disordered" evidence="2">
    <location>
        <begin position="1429"/>
        <end position="1549"/>
    </location>
</feature>
<feature type="chain" id="PRO_5003175819" description="Tyrosine-protein phosphatase domain-containing protein" evidence="4">
    <location>
        <begin position="28"/>
        <end position="1549"/>
    </location>
</feature>
<feature type="transmembrane region" description="Helical" evidence="3">
    <location>
        <begin position="829"/>
        <end position="856"/>
    </location>
</feature>
<dbReference type="GO" id="GO:0004725">
    <property type="term" value="F:protein tyrosine phosphatase activity"/>
    <property type="evidence" value="ECO:0007669"/>
    <property type="project" value="InterPro"/>
</dbReference>
<dbReference type="SMART" id="SM00453">
    <property type="entry name" value="WSN"/>
    <property type="match status" value="1"/>
</dbReference>
<evidence type="ECO:0000256" key="3">
    <source>
        <dbReference type="SAM" id="Phobius"/>
    </source>
</evidence>
<evidence type="ECO:0008006" key="9">
    <source>
        <dbReference type="Google" id="ProtNLM"/>
    </source>
</evidence>
<keyword evidence="8" id="KW-1185">Reference proteome</keyword>